<dbReference type="GeneID" id="87841469"/>
<accession>A0AAE0LPB7</accession>
<proteinExistence type="predicted"/>
<feature type="domain" description="HTH CENPB-type" evidence="3">
    <location>
        <begin position="49"/>
        <end position="119"/>
    </location>
</feature>
<comment type="caution">
    <text evidence="4">The sequence shown here is derived from an EMBL/GenBank/DDBJ whole genome shotgun (WGS) entry which is preliminary data.</text>
</comment>
<evidence type="ECO:0000313" key="5">
    <source>
        <dbReference type="Proteomes" id="UP001278766"/>
    </source>
</evidence>
<reference evidence="4" key="1">
    <citation type="journal article" date="2023" name="Mol. Phylogenet. Evol.">
        <title>Genome-scale phylogeny and comparative genomics of the fungal order Sordariales.</title>
        <authorList>
            <person name="Hensen N."/>
            <person name="Bonometti L."/>
            <person name="Westerberg I."/>
            <person name="Brannstrom I.O."/>
            <person name="Guillou S."/>
            <person name="Cros-Aarteil S."/>
            <person name="Calhoun S."/>
            <person name="Haridas S."/>
            <person name="Kuo A."/>
            <person name="Mondo S."/>
            <person name="Pangilinan J."/>
            <person name="Riley R."/>
            <person name="LaButti K."/>
            <person name="Andreopoulos B."/>
            <person name="Lipzen A."/>
            <person name="Chen C."/>
            <person name="Yan M."/>
            <person name="Daum C."/>
            <person name="Ng V."/>
            <person name="Clum A."/>
            <person name="Steindorff A."/>
            <person name="Ohm R.A."/>
            <person name="Martin F."/>
            <person name="Silar P."/>
            <person name="Natvig D.O."/>
            <person name="Lalanne C."/>
            <person name="Gautier V."/>
            <person name="Ament-Velasquez S.L."/>
            <person name="Kruys A."/>
            <person name="Hutchinson M.I."/>
            <person name="Powell A.J."/>
            <person name="Barry K."/>
            <person name="Miller A.N."/>
            <person name="Grigoriev I.V."/>
            <person name="Debuchy R."/>
            <person name="Gladieux P."/>
            <person name="Hiltunen Thoren M."/>
            <person name="Johannesson H."/>
        </authorList>
    </citation>
    <scope>NUCLEOTIDE SEQUENCE</scope>
    <source>
        <strain evidence="4">CBS 168.71</strain>
    </source>
</reference>
<keyword evidence="1" id="KW-0238">DNA-binding</keyword>
<evidence type="ECO:0000313" key="4">
    <source>
        <dbReference type="EMBL" id="KAK3292442.1"/>
    </source>
</evidence>
<feature type="compositionally biased region" description="Basic and acidic residues" evidence="2">
    <location>
        <begin position="132"/>
        <end position="157"/>
    </location>
</feature>
<gene>
    <name evidence="4" type="ORF">B0H64DRAFT_406667</name>
</gene>
<evidence type="ECO:0000256" key="1">
    <source>
        <dbReference type="ARBA" id="ARBA00023125"/>
    </source>
</evidence>
<evidence type="ECO:0000259" key="3">
    <source>
        <dbReference type="PROSITE" id="PS51253"/>
    </source>
</evidence>
<dbReference type="GO" id="GO:0003677">
    <property type="term" value="F:DNA binding"/>
    <property type="evidence" value="ECO:0007669"/>
    <property type="project" value="UniProtKB-KW"/>
</dbReference>
<reference evidence="4" key="2">
    <citation type="submission" date="2023-06" db="EMBL/GenBank/DDBJ databases">
        <authorList>
            <consortium name="Lawrence Berkeley National Laboratory"/>
            <person name="Haridas S."/>
            <person name="Hensen N."/>
            <person name="Bonometti L."/>
            <person name="Westerberg I."/>
            <person name="Brannstrom I.O."/>
            <person name="Guillou S."/>
            <person name="Cros-Aarteil S."/>
            <person name="Calhoun S."/>
            <person name="Kuo A."/>
            <person name="Mondo S."/>
            <person name="Pangilinan J."/>
            <person name="Riley R."/>
            <person name="Labutti K."/>
            <person name="Andreopoulos B."/>
            <person name="Lipzen A."/>
            <person name="Chen C."/>
            <person name="Yanf M."/>
            <person name="Daum C."/>
            <person name="Ng V."/>
            <person name="Clum A."/>
            <person name="Steindorff A."/>
            <person name="Ohm R."/>
            <person name="Martin F."/>
            <person name="Silar P."/>
            <person name="Natvig D."/>
            <person name="Lalanne C."/>
            <person name="Gautier V."/>
            <person name="Ament-Velasquez S.L."/>
            <person name="Kruys A."/>
            <person name="Hutchinson M.I."/>
            <person name="Powell A.J."/>
            <person name="Barry K."/>
            <person name="Miller A.N."/>
            <person name="Grigoriev I.V."/>
            <person name="Debuchy R."/>
            <person name="Gladieux P."/>
            <person name="Thoren M.H."/>
            <person name="Johannesson H."/>
        </authorList>
    </citation>
    <scope>NUCLEOTIDE SEQUENCE</scope>
    <source>
        <strain evidence="4">CBS 168.71</strain>
    </source>
</reference>
<dbReference type="InterPro" id="IPR006600">
    <property type="entry name" value="HTH_CenpB_DNA-bd_dom"/>
</dbReference>
<dbReference type="AlphaFoldDB" id="A0AAE0LPB7"/>
<feature type="region of interest" description="Disordered" evidence="2">
    <location>
        <begin position="132"/>
        <end position="166"/>
    </location>
</feature>
<keyword evidence="5" id="KW-1185">Reference proteome</keyword>
<name>A0AAE0LPB7_9PEZI</name>
<dbReference type="PROSITE" id="PS51253">
    <property type="entry name" value="HTH_CENPB"/>
    <property type="match status" value="1"/>
</dbReference>
<dbReference type="EMBL" id="JAUEPN010000007">
    <property type="protein sequence ID" value="KAK3292442.1"/>
    <property type="molecule type" value="Genomic_DNA"/>
</dbReference>
<evidence type="ECO:0000256" key="2">
    <source>
        <dbReference type="SAM" id="MobiDB-lite"/>
    </source>
</evidence>
<dbReference type="Proteomes" id="UP001278766">
    <property type="component" value="Unassembled WGS sequence"/>
</dbReference>
<organism evidence="4 5">
    <name type="scientific">Chaetomium fimeti</name>
    <dbReference type="NCBI Taxonomy" id="1854472"/>
    <lineage>
        <taxon>Eukaryota</taxon>
        <taxon>Fungi</taxon>
        <taxon>Dikarya</taxon>
        <taxon>Ascomycota</taxon>
        <taxon>Pezizomycotina</taxon>
        <taxon>Sordariomycetes</taxon>
        <taxon>Sordariomycetidae</taxon>
        <taxon>Sordariales</taxon>
        <taxon>Chaetomiaceae</taxon>
        <taxon>Chaetomium</taxon>
    </lineage>
</organism>
<dbReference type="RefSeq" id="XP_062655956.1">
    <property type="nucleotide sequence ID" value="XM_062804521.1"/>
</dbReference>
<protein>
    <recommendedName>
        <fullName evidence="3">HTH CENPB-type domain-containing protein</fullName>
    </recommendedName>
</protein>
<sequence length="178" mass="20690">MMASREDLLQQALDKYNQGGHTLQQIAKEFRVPVHTLKKRRKDHPRRPVVLNRFDVLPQPLEDGIYHWISIQADLGVPPTQLELHAFVGRVLKAQPGSRVASLQWIDQFKIRRSIVLSGDTLMLHKDHRVDRVEGDDTKEPKEPQHVEEEKSQRVEQGECESSDSDDSCFIVRWNKKR</sequence>